<evidence type="ECO:0000256" key="4">
    <source>
        <dbReference type="ARBA" id="ARBA00022912"/>
    </source>
</evidence>
<keyword evidence="9" id="KW-1185">Reference proteome</keyword>
<dbReference type="InterPro" id="IPR017867">
    <property type="entry name" value="Tyr_phospatase_low_mol_wt"/>
</dbReference>
<dbReference type="PANTHER" id="PTHR11717">
    <property type="entry name" value="LOW MOLECULAR WEIGHT PROTEIN TYROSINE PHOSPHATASE"/>
    <property type="match status" value="1"/>
</dbReference>
<dbReference type="Gene3D" id="3.40.50.2300">
    <property type="match status" value="1"/>
</dbReference>
<name>A0A3D8VFZ1_9GAMM</name>
<dbReference type="EMBL" id="QTJR01000003">
    <property type="protein sequence ID" value="RDY68293.1"/>
    <property type="molecule type" value="Genomic_DNA"/>
</dbReference>
<feature type="active site" evidence="6">
    <location>
        <position position="15"/>
    </location>
</feature>
<dbReference type="Proteomes" id="UP000256829">
    <property type="component" value="Unassembled WGS sequence"/>
</dbReference>
<evidence type="ECO:0000256" key="6">
    <source>
        <dbReference type="PIRSR" id="PIRSR617867-1"/>
    </source>
</evidence>
<dbReference type="PANTHER" id="PTHR11717:SF31">
    <property type="entry name" value="LOW MOLECULAR WEIGHT PROTEIN-TYROSINE-PHOSPHATASE ETP-RELATED"/>
    <property type="match status" value="1"/>
</dbReference>
<proteinExistence type="inferred from homology"/>
<comment type="catalytic activity">
    <reaction evidence="5">
        <text>O-phospho-L-tyrosyl-[protein] + H2O = L-tyrosyl-[protein] + phosphate</text>
        <dbReference type="Rhea" id="RHEA:10684"/>
        <dbReference type="Rhea" id="RHEA-COMP:10136"/>
        <dbReference type="Rhea" id="RHEA-COMP:20101"/>
        <dbReference type="ChEBI" id="CHEBI:15377"/>
        <dbReference type="ChEBI" id="CHEBI:43474"/>
        <dbReference type="ChEBI" id="CHEBI:46858"/>
        <dbReference type="ChEBI" id="CHEBI:61978"/>
        <dbReference type="EC" id="3.1.3.48"/>
    </reaction>
</comment>
<keyword evidence="3" id="KW-0378">Hydrolase</keyword>
<protein>
    <recommendedName>
        <fullName evidence="2">protein-tyrosine-phosphatase</fullName>
        <ecNumber evidence="2">3.1.3.48</ecNumber>
    </recommendedName>
</protein>
<dbReference type="EC" id="3.1.3.48" evidence="2"/>
<evidence type="ECO:0000256" key="1">
    <source>
        <dbReference type="ARBA" id="ARBA00011063"/>
    </source>
</evidence>
<keyword evidence="4" id="KW-0904">Protein phosphatase</keyword>
<evidence type="ECO:0000256" key="5">
    <source>
        <dbReference type="ARBA" id="ARBA00051722"/>
    </source>
</evidence>
<sequence length="144" mass="15988">MTHRLLIVCKGNICRSPMAEAIVRARLLRPGMQVASAGLAAMRGFPIDPKAQAALAAHGYDGSDHIARQATKVLMQQSDLVLAMEQRQVAAVLALCPTLRGRVCMLSHWQDGSDIEDPYGRDQRAFDIAFERIESCIRDWRTKL</sequence>
<gene>
    <name evidence="8" type="ORF">DX912_06750</name>
</gene>
<dbReference type="GO" id="GO:0004725">
    <property type="term" value="F:protein tyrosine phosphatase activity"/>
    <property type="evidence" value="ECO:0007669"/>
    <property type="project" value="UniProtKB-EC"/>
</dbReference>
<reference evidence="8 9" key="1">
    <citation type="submission" date="2018-08" db="EMBL/GenBank/DDBJ databases">
        <title>Lysobacter soli KCTC 22011, whole genome shotgun sequence.</title>
        <authorList>
            <person name="Zhang X."/>
            <person name="Feng G."/>
            <person name="Zhu H."/>
        </authorList>
    </citation>
    <scope>NUCLEOTIDE SEQUENCE [LARGE SCALE GENOMIC DNA]</scope>
    <source>
        <strain evidence="8 9">KCTC 22011</strain>
    </source>
</reference>
<dbReference type="InterPro" id="IPR050438">
    <property type="entry name" value="LMW_PTPase"/>
</dbReference>
<accession>A0A3D8VFZ1</accession>
<dbReference type="PRINTS" id="PR00719">
    <property type="entry name" value="LMWPTPASE"/>
</dbReference>
<evidence type="ECO:0000313" key="9">
    <source>
        <dbReference type="Proteomes" id="UP000256829"/>
    </source>
</evidence>
<dbReference type="CDD" id="cd16343">
    <property type="entry name" value="LMWPTP"/>
    <property type="match status" value="1"/>
</dbReference>
<comment type="similarity">
    <text evidence="1">Belongs to the low molecular weight phosphotyrosine protein phosphatase family.</text>
</comment>
<dbReference type="RefSeq" id="WP_115841718.1">
    <property type="nucleotide sequence ID" value="NZ_JARQWX010000003.1"/>
</dbReference>
<comment type="caution">
    <text evidence="8">The sequence shown here is derived from an EMBL/GenBank/DDBJ whole genome shotgun (WGS) entry which is preliminary data.</text>
</comment>
<feature type="active site" description="Nucleophile" evidence="6">
    <location>
        <position position="9"/>
    </location>
</feature>
<feature type="active site" description="Proton donor" evidence="6">
    <location>
        <position position="117"/>
    </location>
</feature>
<dbReference type="Pfam" id="PF01451">
    <property type="entry name" value="LMWPc"/>
    <property type="match status" value="1"/>
</dbReference>
<evidence type="ECO:0000259" key="7">
    <source>
        <dbReference type="SMART" id="SM00226"/>
    </source>
</evidence>
<evidence type="ECO:0000256" key="2">
    <source>
        <dbReference type="ARBA" id="ARBA00013064"/>
    </source>
</evidence>
<dbReference type="SUPFAM" id="SSF52788">
    <property type="entry name" value="Phosphotyrosine protein phosphatases I"/>
    <property type="match status" value="1"/>
</dbReference>
<organism evidence="8 9">
    <name type="scientific">Lysobacter soli</name>
    <dbReference type="NCBI Taxonomy" id="453783"/>
    <lineage>
        <taxon>Bacteria</taxon>
        <taxon>Pseudomonadati</taxon>
        <taxon>Pseudomonadota</taxon>
        <taxon>Gammaproteobacteria</taxon>
        <taxon>Lysobacterales</taxon>
        <taxon>Lysobacteraceae</taxon>
        <taxon>Lysobacter</taxon>
    </lineage>
</organism>
<dbReference type="AlphaFoldDB" id="A0A3D8VFZ1"/>
<evidence type="ECO:0000256" key="3">
    <source>
        <dbReference type="ARBA" id="ARBA00022801"/>
    </source>
</evidence>
<evidence type="ECO:0000313" key="8">
    <source>
        <dbReference type="EMBL" id="RDY68293.1"/>
    </source>
</evidence>
<feature type="domain" description="Phosphotyrosine protein phosphatase I" evidence="7">
    <location>
        <begin position="3"/>
        <end position="143"/>
    </location>
</feature>
<dbReference type="SMART" id="SM00226">
    <property type="entry name" value="LMWPc"/>
    <property type="match status" value="1"/>
</dbReference>
<dbReference type="InterPro" id="IPR023485">
    <property type="entry name" value="Ptyr_pPase"/>
</dbReference>
<dbReference type="InterPro" id="IPR036196">
    <property type="entry name" value="Ptyr_pPase_sf"/>
</dbReference>